<reference evidence="1 2" key="1">
    <citation type="journal article" date="2016" name="Nat. Commun.">
        <title>Thousands of microbial genomes shed light on interconnected biogeochemical processes in an aquifer system.</title>
        <authorList>
            <person name="Anantharaman K."/>
            <person name="Brown C.T."/>
            <person name="Hug L.A."/>
            <person name="Sharon I."/>
            <person name="Castelle C.J."/>
            <person name="Probst A.J."/>
            <person name="Thomas B.C."/>
            <person name="Singh A."/>
            <person name="Wilkins M.J."/>
            <person name="Karaoz U."/>
            <person name="Brodie E.L."/>
            <person name="Williams K.H."/>
            <person name="Hubbard S.S."/>
            <person name="Banfield J.F."/>
        </authorList>
    </citation>
    <scope>NUCLEOTIDE SEQUENCE [LARGE SCALE GENOMIC DNA]</scope>
</reference>
<evidence type="ECO:0000313" key="1">
    <source>
        <dbReference type="EMBL" id="OGI48691.1"/>
    </source>
</evidence>
<dbReference type="Proteomes" id="UP000178885">
    <property type="component" value="Unassembled WGS sequence"/>
</dbReference>
<dbReference type="EMBL" id="MFSU01000022">
    <property type="protein sequence ID" value="OGI48691.1"/>
    <property type="molecule type" value="Genomic_DNA"/>
</dbReference>
<gene>
    <name evidence="1" type="ORF">A2151_07335</name>
</gene>
<name>A0A1F6TU92_9PROT</name>
<accession>A0A1F6TU92</accession>
<dbReference type="AlphaFoldDB" id="A0A1F6TU92"/>
<protein>
    <submittedName>
        <fullName evidence="1">Uncharacterized protein</fullName>
    </submittedName>
</protein>
<organism evidence="1 2">
    <name type="scientific">Candidatus Muproteobacteria bacterium RBG_16_65_34</name>
    <dbReference type="NCBI Taxonomy" id="1817760"/>
    <lineage>
        <taxon>Bacteria</taxon>
        <taxon>Pseudomonadati</taxon>
        <taxon>Pseudomonadota</taxon>
        <taxon>Candidatus Muproteobacteria</taxon>
    </lineage>
</organism>
<evidence type="ECO:0000313" key="2">
    <source>
        <dbReference type="Proteomes" id="UP000178885"/>
    </source>
</evidence>
<sequence length="89" mass="9824">MSNYLKPHSSEWFAALEKVNPAQAAQTTQILSFAGRDDVCSICGDDPAADYKLTSEQTTSGIVATLRLCDDCLNIRRNMHGENFVPFIN</sequence>
<proteinExistence type="predicted"/>
<comment type="caution">
    <text evidence="1">The sequence shown here is derived from an EMBL/GenBank/DDBJ whole genome shotgun (WGS) entry which is preliminary data.</text>
</comment>